<dbReference type="Pfam" id="PF01381">
    <property type="entry name" value="HTH_3"/>
    <property type="match status" value="1"/>
</dbReference>
<dbReference type="EMBL" id="JAZBJO010000073">
    <property type="protein sequence ID" value="MEE4599338.1"/>
    <property type="molecule type" value="Genomic_DNA"/>
</dbReference>
<organism evidence="3 4">
    <name type="scientific">Streptomyces asiaticus subsp. ignotus</name>
    <dbReference type="NCBI Taxonomy" id="3098222"/>
    <lineage>
        <taxon>Bacteria</taxon>
        <taxon>Bacillati</taxon>
        <taxon>Actinomycetota</taxon>
        <taxon>Actinomycetes</taxon>
        <taxon>Kitasatosporales</taxon>
        <taxon>Streptomycetaceae</taxon>
        <taxon>Streptomyces</taxon>
        <taxon>Streptomyces violaceusniger group</taxon>
    </lineage>
</organism>
<dbReference type="InterPro" id="IPR041413">
    <property type="entry name" value="MLTR_LBD"/>
</dbReference>
<dbReference type="RefSeq" id="WP_138911972.1">
    <property type="nucleotide sequence ID" value="NZ_JAZBJO010000073.1"/>
</dbReference>
<dbReference type="SUPFAM" id="SSF47413">
    <property type="entry name" value="lambda repressor-like DNA-binding domains"/>
    <property type="match status" value="1"/>
</dbReference>
<keyword evidence="4" id="KW-1185">Reference proteome</keyword>
<name>A0ABU7QDA0_9ACTN</name>
<dbReference type="InterPro" id="IPR001387">
    <property type="entry name" value="Cro/C1-type_HTH"/>
</dbReference>
<protein>
    <submittedName>
        <fullName evidence="3">Helix-turn-helix domain-containing protein</fullName>
    </submittedName>
</protein>
<dbReference type="SMART" id="SM00530">
    <property type="entry name" value="HTH_XRE"/>
    <property type="match status" value="1"/>
</dbReference>
<feature type="domain" description="HTH cro/C1-type" evidence="2">
    <location>
        <begin position="14"/>
        <end position="68"/>
    </location>
</feature>
<dbReference type="Gene3D" id="1.10.260.40">
    <property type="entry name" value="lambda repressor-like DNA-binding domains"/>
    <property type="match status" value="1"/>
</dbReference>
<gene>
    <name evidence="3" type="ORF">V2J94_47390</name>
</gene>
<dbReference type="PANTHER" id="PTHR35010:SF4">
    <property type="entry name" value="BLL5781 PROTEIN"/>
    <property type="match status" value="1"/>
</dbReference>
<evidence type="ECO:0000313" key="3">
    <source>
        <dbReference type="EMBL" id="MEE4599338.1"/>
    </source>
</evidence>
<evidence type="ECO:0000313" key="4">
    <source>
        <dbReference type="Proteomes" id="UP001354709"/>
    </source>
</evidence>
<dbReference type="Pfam" id="PF17765">
    <property type="entry name" value="MLTR_LBD"/>
    <property type="match status" value="1"/>
</dbReference>
<dbReference type="PROSITE" id="PS50943">
    <property type="entry name" value="HTH_CROC1"/>
    <property type="match status" value="1"/>
</dbReference>
<feature type="region of interest" description="Disordered" evidence="1">
    <location>
        <begin position="280"/>
        <end position="305"/>
    </location>
</feature>
<dbReference type="PANTHER" id="PTHR35010">
    <property type="entry name" value="BLL4672 PROTEIN-RELATED"/>
    <property type="match status" value="1"/>
</dbReference>
<accession>A0ABU7QDA0</accession>
<sequence length="305" mass="33672">MTVSDTSTRVGPLLRLWRNERKVSQADLALCADTSARHISFIETGRSRPSRELLERLADRLQVPIRQRNALLVAAGYAPVYQETSLEAPRMRAVKEAVDRILGVHMPFPALAVDADEHILAMNRSTELLLRETVQSSLLVPPVNVMRMALHPAGMVRHVLNAEEWKAHLLSRLYRQAVYSNRESLWALYNEMTGYRIPDESGNHELSDSIIALIELRAFDTVLRLFSTITTFGATTDVTVAELSLETLHPADDHTASVFQQVVKAAGDSYGVSTISTTAEAKVNPGPDPTSKTASPGATASVRHR</sequence>
<dbReference type="CDD" id="cd00093">
    <property type="entry name" value="HTH_XRE"/>
    <property type="match status" value="1"/>
</dbReference>
<dbReference type="Proteomes" id="UP001354709">
    <property type="component" value="Unassembled WGS sequence"/>
</dbReference>
<proteinExistence type="predicted"/>
<evidence type="ECO:0000259" key="2">
    <source>
        <dbReference type="PROSITE" id="PS50943"/>
    </source>
</evidence>
<comment type="caution">
    <text evidence="3">The sequence shown here is derived from an EMBL/GenBank/DDBJ whole genome shotgun (WGS) entry which is preliminary data.</text>
</comment>
<evidence type="ECO:0000256" key="1">
    <source>
        <dbReference type="SAM" id="MobiDB-lite"/>
    </source>
</evidence>
<dbReference type="InterPro" id="IPR010982">
    <property type="entry name" value="Lambda_DNA-bd_dom_sf"/>
</dbReference>
<reference evidence="3 4" key="1">
    <citation type="submission" date="2023-11" db="EMBL/GenBank/DDBJ databases">
        <title>30 novel species of actinomycetes from the DSMZ collection.</title>
        <authorList>
            <person name="Nouioui I."/>
        </authorList>
    </citation>
    <scope>NUCLEOTIDE SEQUENCE [LARGE SCALE GENOMIC DNA]</scope>
    <source>
        <strain evidence="3 4">DSM 41524</strain>
    </source>
</reference>